<proteinExistence type="predicted"/>
<dbReference type="Proteomes" id="UP001652625">
    <property type="component" value="Chromosome 06"/>
</dbReference>
<evidence type="ECO:0000313" key="3">
    <source>
        <dbReference type="RefSeq" id="XP_065656131.1"/>
    </source>
</evidence>
<sequence length="127" mass="13611">MKIAVIIASLSLLCCTLSAPVQQDDCELLFSKALCSSYNSIDDGLMNDDSLEASDVDEATQEFLRNALKAKLDFLINLGLLQRIPLIGQAIHDFVAADPQGVADALKGGIFGAISIGQKILQRIFQG</sequence>
<dbReference type="RefSeq" id="XP_065656131.1">
    <property type="nucleotide sequence ID" value="XM_065800059.1"/>
</dbReference>
<gene>
    <name evidence="3" type="primary">LOC100203182</name>
</gene>
<accession>A0ABM4C3J4</accession>
<evidence type="ECO:0000313" key="2">
    <source>
        <dbReference type="Proteomes" id="UP001652625"/>
    </source>
</evidence>
<dbReference type="GeneID" id="100203182"/>
<keyword evidence="2" id="KW-1185">Reference proteome</keyword>
<organism evidence="2 3">
    <name type="scientific">Hydra vulgaris</name>
    <name type="common">Hydra</name>
    <name type="synonym">Hydra attenuata</name>
    <dbReference type="NCBI Taxonomy" id="6087"/>
    <lineage>
        <taxon>Eukaryota</taxon>
        <taxon>Metazoa</taxon>
        <taxon>Cnidaria</taxon>
        <taxon>Hydrozoa</taxon>
        <taxon>Hydroidolina</taxon>
        <taxon>Anthoathecata</taxon>
        <taxon>Aplanulata</taxon>
        <taxon>Hydridae</taxon>
        <taxon>Hydra</taxon>
    </lineage>
</organism>
<feature type="chain" id="PRO_5045826941" evidence="1">
    <location>
        <begin position="19"/>
        <end position="127"/>
    </location>
</feature>
<protein>
    <submittedName>
        <fullName evidence="3">Uncharacterized protein LOC100203182</fullName>
    </submittedName>
</protein>
<keyword evidence="1" id="KW-0732">Signal</keyword>
<name>A0ABM4C3J4_HYDVU</name>
<feature type="signal peptide" evidence="1">
    <location>
        <begin position="1"/>
        <end position="18"/>
    </location>
</feature>
<evidence type="ECO:0000256" key="1">
    <source>
        <dbReference type="SAM" id="SignalP"/>
    </source>
</evidence>
<reference evidence="3" key="1">
    <citation type="submission" date="2025-08" db="UniProtKB">
        <authorList>
            <consortium name="RefSeq"/>
        </authorList>
    </citation>
    <scope>IDENTIFICATION</scope>
</reference>